<comment type="pathway">
    <text evidence="3">Amino-acid degradation; L-lysine degradation via saccharopine pathway; glutaryl-CoA from L-lysine: step 6/6.</text>
</comment>
<dbReference type="GO" id="GO:0005737">
    <property type="term" value="C:cytoplasm"/>
    <property type="evidence" value="ECO:0007669"/>
    <property type="project" value="TreeGrafter"/>
</dbReference>
<dbReference type="GO" id="GO:0031405">
    <property type="term" value="F:lipoic acid binding"/>
    <property type="evidence" value="ECO:0007669"/>
    <property type="project" value="TreeGrafter"/>
</dbReference>
<dbReference type="SUPFAM" id="SSF51230">
    <property type="entry name" value="Single hybrid motif"/>
    <property type="match status" value="1"/>
</dbReference>
<feature type="domain" description="Lipoyl-binding" evidence="12">
    <location>
        <begin position="3"/>
        <end position="78"/>
    </location>
</feature>
<evidence type="ECO:0000256" key="2">
    <source>
        <dbReference type="ARBA" id="ARBA00004052"/>
    </source>
</evidence>
<evidence type="ECO:0000256" key="8">
    <source>
        <dbReference type="ARBA" id="ARBA00023315"/>
    </source>
</evidence>
<sequence>MGTYLFRLPDVGEGVVEAEIVKWRVQPGDHVREDQDLVDVMTDKATVEMSAPVDGIVTAIHGEVGQMMAVGSVLVELEVEGAGNADAARPVPKAETKPEPKPGPKPEPVKGEAKPAPRPVEQPKPQPAKPPQPSKTRAAFTTRLAEDAPLAAPATRRRAHELGIPLQYVPGTGAGGRITPEDLDAYIAGGGAIPTGDARYTARDGVEETKIIGLRRKIAEKMQDSKRRIPHFTYVEECDLTELEALRQDLNENKQPDQPKLTLLPFFMRAVVRILPEFPHINSRYDDDAGVLHTYDGVHIGIATQTPNGLIVPVVRHAETRDLWDCAAELARVSKAARDGTAARDELSGSTITLTSLGALGGIAATPVINHPEVAIIGPNKLVERPVVNGSFITVRKVMNLSSSFDHRIVDGYDAARFIQRLKRLLEHPALIFMD</sequence>
<evidence type="ECO:0000313" key="15">
    <source>
        <dbReference type="Proteomes" id="UP000318050"/>
    </source>
</evidence>
<dbReference type="PANTHER" id="PTHR43178">
    <property type="entry name" value="DIHYDROLIPOAMIDE ACETYLTRANSFERASE COMPONENT OF PYRUVATE DEHYDROGENASE COMPLEX"/>
    <property type="match status" value="1"/>
</dbReference>
<dbReference type="Pfam" id="PF02817">
    <property type="entry name" value="E3_binding"/>
    <property type="match status" value="1"/>
</dbReference>
<keyword evidence="8 10" id="KW-0012">Acyltransferase</keyword>
<dbReference type="EMBL" id="VITT01000011">
    <property type="protein sequence ID" value="TWB56529.1"/>
    <property type="molecule type" value="Genomic_DNA"/>
</dbReference>
<evidence type="ECO:0000259" key="12">
    <source>
        <dbReference type="PROSITE" id="PS50968"/>
    </source>
</evidence>
<evidence type="ECO:0000256" key="10">
    <source>
        <dbReference type="RuleBase" id="RU003423"/>
    </source>
</evidence>
<comment type="catalytic activity">
    <reaction evidence="9">
        <text>N(6)-[(R)-dihydrolipoyl]-L-lysyl-[protein] + succinyl-CoA = N(6)-[(R)-S(8)-succinyldihydrolipoyl]-L-lysyl-[protein] + CoA</text>
        <dbReference type="Rhea" id="RHEA:15213"/>
        <dbReference type="Rhea" id="RHEA-COMP:10475"/>
        <dbReference type="Rhea" id="RHEA-COMP:20092"/>
        <dbReference type="ChEBI" id="CHEBI:57287"/>
        <dbReference type="ChEBI" id="CHEBI:57292"/>
        <dbReference type="ChEBI" id="CHEBI:83100"/>
        <dbReference type="ChEBI" id="CHEBI:83120"/>
        <dbReference type="EC" id="2.3.1.61"/>
    </reaction>
</comment>
<feature type="compositionally biased region" description="Basic and acidic residues" evidence="11">
    <location>
        <begin position="92"/>
        <end position="115"/>
    </location>
</feature>
<protein>
    <recommendedName>
        <fullName evidence="10">Dihydrolipoamide acetyltransferase component of pyruvate dehydrogenase complex</fullName>
        <ecNumber evidence="10">2.3.1.-</ecNumber>
    </recommendedName>
</protein>
<evidence type="ECO:0000256" key="4">
    <source>
        <dbReference type="ARBA" id="ARBA00007317"/>
    </source>
</evidence>
<dbReference type="PROSITE" id="PS50968">
    <property type="entry name" value="BIOTINYL_LIPOYL"/>
    <property type="match status" value="1"/>
</dbReference>
<keyword evidence="6 10" id="KW-0808">Transferase</keyword>
<dbReference type="OrthoDB" id="9805770at2"/>
<dbReference type="PROSITE" id="PS00189">
    <property type="entry name" value="LIPOYL"/>
    <property type="match status" value="1"/>
</dbReference>
<evidence type="ECO:0000256" key="9">
    <source>
        <dbReference type="ARBA" id="ARBA00052761"/>
    </source>
</evidence>
<dbReference type="InterPro" id="IPR023213">
    <property type="entry name" value="CAT-like_dom_sf"/>
</dbReference>
<dbReference type="Gene3D" id="2.40.50.100">
    <property type="match status" value="1"/>
</dbReference>
<gene>
    <name evidence="14" type="ORF">FBZ92_111135</name>
</gene>
<evidence type="ECO:0000256" key="11">
    <source>
        <dbReference type="SAM" id="MobiDB-lite"/>
    </source>
</evidence>
<evidence type="ECO:0000259" key="13">
    <source>
        <dbReference type="PROSITE" id="PS51826"/>
    </source>
</evidence>
<comment type="cofactor">
    <cofactor evidence="1 10">
        <name>(R)-lipoate</name>
        <dbReference type="ChEBI" id="CHEBI:83088"/>
    </cofactor>
</comment>
<organism evidence="14 15">
    <name type="scientific">Nitrospirillum amazonense</name>
    <dbReference type="NCBI Taxonomy" id="28077"/>
    <lineage>
        <taxon>Bacteria</taxon>
        <taxon>Pseudomonadati</taxon>
        <taxon>Pseudomonadota</taxon>
        <taxon>Alphaproteobacteria</taxon>
        <taxon>Rhodospirillales</taxon>
        <taxon>Azospirillaceae</taxon>
        <taxon>Nitrospirillum</taxon>
    </lineage>
</organism>
<dbReference type="InterPro" id="IPR036625">
    <property type="entry name" value="E3-bd_dom_sf"/>
</dbReference>
<dbReference type="GO" id="GO:0016407">
    <property type="term" value="F:acetyltransferase activity"/>
    <property type="evidence" value="ECO:0007669"/>
    <property type="project" value="TreeGrafter"/>
</dbReference>
<dbReference type="InterPro" id="IPR004167">
    <property type="entry name" value="PSBD"/>
</dbReference>
<name>A0A560IES0_9PROT</name>
<proteinExistence type="inferred from homology"/>
<comment type="function">
    <text evidence="2">E2 component of the 2-oxoglutarate dehydrogenase (OGDH) complex which catalyzes the second step in the conversion of 2-oxoglutarate to succinyl-CoA and CO(2).</text>
</comment>
<dbReference type="EC" id="2.3.1.-" evidence="10"/>
<evidence type="ECO:0000256" key="5">
    <source>
        <dbReference type="ARBA" id="ARBA00011666"/>
    </source>
</evidence>
<dbReference type="PROSITE" id="PS51826">
    <property type="entry name" value="PSBD"/>
    <property type="match status" value="1"/>
</dbReference>
<evidence type="ECO:0000256" key="6">
    <source>
        <dbReference type="ARBA" id="ARBA00022679"/>
    </source>
</evidence>
<evidence type="ECO:0000313" key="14">
    <source>
        <dbReference type="EMBL" id="TWB56529.1"/>
    </source>
</evidence>
<dbReference type="Gene3D" id="4.10.320.10">
    <property type="entry name" value="E3-binding domain"/>
    <property type="match status" value="1"/>
</dbReference>
<comment type="subunit">
    <text evidence="5">Forms a 24-polypeptide structural core with octahedral symmetry. Part of the 2-oxoglutarate dehydrogenase (OGDH) complex composed of E1 (2-oxoglutarate dehydrogenase), E2 (dihydrolipoamide succinyltransferase) and E3 (dihydrolipoamide dehydrogenase); the complex contains multiple copies of the three enzymatic components (E1, E2 and E3).</text>
</comment>
<dbReference type="AlphaFoldDB" id="A0A560IES0"/>
<keyword evidence="7 10" id="KW-0450">Lipoyl</keyword>
<dbReference type="InterPro" id="IPR000089">
    <property type="entry name" value="Biotin_lipoyl"/>
</dbReference>
<dbReference type="CDD" id="cd06849">
    <property type="entry name" value="lipoyl_domain"/>
    <property type="match status" value="1"/>
</dbReference>
<dbReference type="InterPro" id="IPR011053">
    <property type="entry name" value="Single_hybrid_motif"/>
</dbReference>
<evidence type="ECO:0000256" key="3">
    <source>
        <dbReference type="ARBA" id="ARBA00005145"/>
    </source>
</evidence>
<accession>A0A560IES0</accession>
<feature type="region of interest" description="Disordered" evidence="11">
    <location>
        <begin position="83"/>
        <end position="138"/>
    </location>
</feature>
<comment type="caution">
    <text evidence="14">The sequence shown here is derived from an EMBL/GenBank/DDBJ whole genome shotgun (WGS) entry which is preliminary data.</text>
</comment>
<dbReference type="InterPro" id="IPR050743">
    <property type="entry name" value="2-oxoacid_DH_E2_comp"/>
</dbReference>
<dbReference type="InterPro" id="IPR001078">
    <property type="entry name" value="2-oxoacid_DH_actylTfrase"/>
</dbReference>
<feature type="compositionally biased region" description="Pro residues" evidence="11">
    <location>
        <begin position="116"/>
        <end position="133"/>
    </location>
</feature>
<dbReference type="Pfam" id="PF00364">
    <property type="entry name" value="Biotin_lipoyl"/>
    <property type="match status" value="1"/>
</dbReference>
<dbReference type="Pfam" id="PF00198">
    <property type="entry name" value="2-oxoacid_dh"/>
    <property type="match status" value="1"/>
</dbReference>
<dbReference type="InterPro" id="IPR003016">
    <property type="entry name" value="2-oxoA_DH_lipoyl-BS"/>
</dbReference>
<evidence type="ECO:0000256" key="1">
    <source>
        <dbReference type="ARBA" id="ARBA00001938"/>
    </source>
</evidence>
<dbReference type="SUPFAM" id="SSF52777">
    <property type="entry name" value="CoA-dependent acyltransferases"/>
    <property type="match status" value="1"/>
</dbReference>
<dbReference type="GO" id="GO:0004149">
    <property type="term" value="F:dihydrolipoyllysine-residue succinyltransferase activity"/>
    <property type="evidence" value="ECO:0007669"/>
    <property type="project" value="UniProtKB-EC"/>
</dbReference>
<comment type="similarity">
    <text evidence="4 10">Belongs to the 2-oxoacid dehydrogenase family.</text>
</comment>
<dbReference type="FunFam" id="3.30.559.10:FF:000007">
    <property type="entry name" value="Dihydrolipoamide acetyltransferase component of pyruvate dehydrogenase complex"/>
    <property type="match status" value="1"/>
</dbReference>
<dbReference type="PANTHER" id="PTHR43178:SF5">
    <property type="entry name" value="LIPOAMIDE ACYLTRANSFERASE COMPONENT OF BRANCHED-CHAIN ALPHA-KETO ACID DEHYDROGENASE COMPLEX, MITOCHONDRIAL"/>
    <property type="match status" value="1"/>
</dbReference>
<dbReference type="Proteomes" id="UP000318050">
    <property type="component" value="Unassembled WGS sequence"/>
</dbReference>
<dbReference type="Gene3D" id="3.30.559.10">
    <property type="entry name" value="Chloramphenicol acetyltransferase-like domain"/>
    <property type="match status" value="1"/>
</dbReference>
<dbReference type="SUPFAM" id="SSF47005">
    <property type="entry name" value="Peripheral subunit-binding domain of 2-oxo acid dehydrogenase complex"/>
    <property type="match status" value="1"/>
</dbReference>
<evidence type="ECO:0000256" key="7">
    <source>
        <dbReference type="ARBA" id="ARBA00022823"/>
    </source>
</evidence>
<reference evidence="14 15" key="1">
    <citation type="submission" date="2019-06" db="EMBL/GenBank/DDBJ databases">
        <title>Genomic Encyclopedia of Type Strains, Phase IV (KMG-V): Genome sequencing to study the core and pangenomes of soil and plant-associated prokaryotes.</title>
        <authorList>
            <person name="Whitman W."/>
        </authorList>
    </citation>
    <scope>NUCLEOTIDE SEQUENCE [LARGE SCALE GENOMIC DNA]</scope>
    <source>
        <strain evidence="14 15">BR 11140</strain>
    </source>
</reference>
<feature type="domain" description="Peripheral subunit-binding (PSBD)" evidence="13">
    <location>
        <begin position="150"/>
        <end position="187"/>
    </location>
</feature>